<gene>
    <name evidence="1" type="ORF">BH695_2677</name>
</gene>
<name>A0AB33BV17_MICA7</name>
<evidence type="ECO:0000313" key="2">
    <source>
        <dbReference type="Proteomes" id="UP000192439"/>
    </source>
</evidence>
<organism evidence="1 2">
    <name type="scientific">Microcystis aeruginosa PCC 7806SL</name>
    <dbReference type="NCBI Taxonomy" id="1903187"/>
    <lineage>
        <taxon>Bacteria</taxon>
        <taxon>Bacillati</taxon>
        <taxon>Cyanobacteriota</taxon>
        <taxon>Cyanophyceae</taxon>
        <taxon>Oscillatoriophycideae</taxon>
        <taxon>Chroococcales</taxon>
        <taxon>Microcystaceae</taxon>
        <taxon>Microcystis</taxon>
    </lineage>
</organism>
<proteinExistence type="predicted"/>
<accession>A0AB33BV17</accession>
<dbReference type="Proteomes" id="UP000192439">
    <property type="component" value="Chromosome"/>
</dbReference>
<dbReference type="EMBL" id="CP020771">
    <property type="protein sequence ID" value="ARI81956.1"/>
    <property type="molecule type" value="Genomic_DNA"/>
</dbReference>
<reference evidence="1 2" key="1">
    <citation type="journal article" date="2018" name="Harmful Algae">
        <title>The highly heterogeneous methylated genomes and diverse restriction-modification systems of bloom-forming Microcystis.</title>
        <authorList>
            <person name="Zhao L."/>
            <person name="Song Y."/>
            <person name="Li L."/>
            <person name="Gan N."/>
            <person name="Brand J.J."/>
            <person name="Song L."/>
        </authorList>
    </citation>
    <scope>NUCLEOTIDE SEQUENCE [LARGE SCALE GENOMIC DNA]</scope>
    <source>
        <strain evidence="1 2">PCC 7806SL</strain>
    </source>
</reference>
<protein>
    <submittedName>
        <fullName evidence="1">Uncharacterized protein</fullName>
    </submittedName>
</protein>
<sequence>MRYSGVGRQETIFICFPFSLLPSPHSPHSPRLFKQDLV</sequence>
<keyword evidence="2" id="KW-1185">Reference proteome</keyword>
<dbReference type="AlphaFoldDB" id="A0AB33BV17"/>
<evidence type="ECO:0000313" key="1">
    <source>
        <dbReference type="EMBL" id="ARI81956.1"/>
    </source>
</evidence>